<evidence type="ECO:0000256" key="5">
    <source>
        <dbReference type="ARBA" id="ARBA00022692"/>
    </source>
</evidence>
<dbReference type="AlphaFoldDB" id="A0A0L0VWU6"/>
<comment type="similarity">
    <text evidence="3">Belongs to the PIGS family.</text>
</comment>
<comment type="subcellular location">
    <subcellularLocation>
        <location evidence="1">Endoplasmic reticulum membrane</location>
        <topology evidence="1">Multi-pass membrane protein</topology>
    </subcellularLocation>
</comment>
<organism evidence="13 14">
    <name type="scientific">Puccinia striiformis f. sp. tritici PST-78</name>
    <dbReference type="NCBI Taxonomy" id="1165861"/>
    <lineage>
        <taxon>Eukaryota</taxon>
        <taxon>Fungi</taxon>
        <taxon>Dikarya</taxon>
        <taxon>Basidiomycota</taxon>
        <taxon>Pucciniomycotina</taxon>
        <taxon>Pucciniomycetes</taxon>
        <taxon>Pucciniales</taxon>
        <taxon>Pucciniaceae</taxon>
        <taxon>Puccinia</taxon>
    </lineage>
</organism>
<evidence type="ECO:0000256" key="11">
    <source>
        <dbReference type="SAM" id="MobiDB-lite"/>
    </source>
</evidence>
<proteinExistence type="inferred from homology"/>
<evidence type="ECO:0008006" key="15">
    <source>
        <dbReference type="Google" id="ProtNLM"/>
    </source>
</evidence>
<name>A0A0L0VWU6_9BASI</name>
<gene>
    <name evidence="13" type="ORF">PSTG_03267</name>
</gene>
<keyword evidence="5 12" id="KW-0812">Transmembrane</keyword>
<dbReference type="GO" id="GO:0016255">
    <property type="term" value="P:attachment of GPI anchor to protein"/>
    <property type="evidence" value="ECO:0007669"/>
    <property type="project" value="InterPro"/>
</dbReference>
<evidence type="ECO:0000256" key="2">
    <source>
        <dbReference type="ARBA" id="ARBA00004687"/>
    </source>
</evidence>
<dbReference type="PANTHER" id="PTHR21072:SF13">
    <property type="entry name" value="GPI TRANSAMIDASE COMPONENT PIG-S"/>
    <property type="match status" value="1"/>
</dbReference>
<keyword evidence="4" id="KW-0337">GPI-anchor biosynthesis</keyword>
<keyword evidence="6" id="KW-0256">Endoplasmic reticulum</keyword>
<dbReference type="GO" id="GO:0006506">
    <property type="term" value="P:GPI anchor biosynthetic process"/>
    <property type="evidence" value="ECO:0007669"/>
    <property type="project" value="UniProtKB-UniPathway"/>
</dbReference>
<evidence type="ECO:0000256" key="8">
    <source>
        <dbReference type="ARBA" id="ARBA00023136"/>
    </source>
</evidence>
<feature type="transmembrane region" description="Helical" evidence="12">
    <location>
        <begin position="512"/>
        <end position="531"/>
    </location>
</feature>
<feature type="coiled-coil region" evidence="10">
    <location>
        <begin position="527"/>
        <end position="554"/>
    </location>
</feature>
<dbReference type="OrthoDB" id="28748at2759"/>
<feature type="compositionally biased region" description="Low complexity" evidence="11">
    <location>
        <begin position="1"/>
        <end position="20"/>
    </location>
</feature>
<evidence type="ECO:0000256" key="10">
    <source>
        <dbReference type="SAM" id="Coils"/>
    </source>
</evidence>
<keyword evidence="9" id="KW-0325">Glycoprotein</keyword>
<evidence type="ECO:0000256" key="9">
    <source>
        <dbReference type="ARBA" id="ARBA00023180"/>
    </source>
</evidence>
<keyword evidence="8 12" id="KW-0472">Membrane</keyword>
<evidence type="ECO:0000256" key="1">
    <source>
        <dbReference type="ARBA" id="ARBA00004477"/>
    </source>
</evidence>
<comment type="caution">
    <text evidence="13">The sequence shown here is derived from an EMBL/GenBank/DDBJ whole genome shotgun (WGS) entry which is preliminary data.</text>
</comment>
<evidence type="ECO:0000256" key="6">
    <source>
        <dbReference type="ARBA" id="ARBA00022824"/>
    </source>
</evidence>
<protein>
    <recommendedName>
        <fullName evidence="15">GPI transamidase component PIG-S</fullName>
    </recommendedName>
</protein>
<dbReference type="STRING" id="1165861.A0A0L0VWU6"/>
<dbReference type="GO" id="GO:0042765">
    <property type="term" value="C:GPI-anchor transamidase complex"/>
    <property type="evidence" value="ECO:0007669"/>
    <property type="project" value="InterPro"/>
</dbReference>
<dbReference type="Proteomes" id="UP000054564">
    <property type="component" value="Unassembled WGS sequence"/>
</dbReference>
<dbReference type="InterPro" id="IPR019540">
    <property type="entry name" value="PtdIno-glycan_biosynth_class_S"/>
</dbReference>
<keyword evidence="7 12" id="KW-1133">Transmembrane helix</keyword>
<evidence type="ECO:0000256" key="7">
    <source>
        <dbReference type="ARBA" id="ARBA00022989"/>
    </source>
</evidence>
<sequence>MDEQPSASASASFSSSSSRSNGRDKTRAQIIASFWMVIILSLPVWWNTTKIERRSLPKSEVEGWDALKPCPIRFPIKLTSTLPEINSVSLNSVLESLLSSPNDNQNAVIDISTARCFDFFVESIIPTSPVNHHVILHRSHLDTNNHTGNVAYEDKDISIQLTTDNKPQELLRLIAPLSTSPSSTSSHPNNQVDMTKKTTANSRVIKYSSELKLVFSLMNEDCTTTDANNLVRSWKIKHAIELYLEELLASLSPLHNLTCQTQILQHSPLSFEPTKITNQVDNLDTFVVEQDELNAFINDADWNLASSVTMEPVINFVLWIPSPNHRPFKIRRTDGTLDVDGSFIRPQWGSVVIYNPDPGSFKRNEKGEVTGVLGVEELSRPMQIFKHHLLSLLGVIEETNNLKMSNYERRTLAIDALVRRRIIENSLEAINSIQVIVNLVLHQTNMRVSLEVQNQVQGALSSLKSAQSELKKPEGSLWKASKYADQSKILSSTAFFSPTMLSLLYFPDEHKYAIYTPLFGPVLVPLIIALVKEIKNLREKKRKKLEDKELKQKEE</sequence>
<evidence type="ECO:0000256" key="3">
    <source>
        <dbReference type="ARBA" id="ARBA00005316"/>
    </source>
</evidence>
<feature type="region of interest" description="Disordered" evidence="11">
    <location>
        <begin position="1"/>
        <end position="22"/>
    </location>
</feature>
<dbReference type="Pfam" id="PF10510">
    <property type="entry name" value="PIG-S"/>
    <property type="match status" value="1"/>
</dbReference>
<keyword evidence="14" id="KW-1185">Reference proteome</keyword>
<comment type="pathway">
    <text evidence="2">Glycolipid biosynthesis; glycosylphosphatidylinositol-anchor biosynthesis.</text>
</comment>
<evidence type="ECO:0000256" key="12">
    <source>
        <dbReference type="SAM" id="Phobius"/>
    </source>
</evidence>
<keyword evidence="10" id="KW-0175">Coiled coil</keyword>
<evidence type="ECO:0000256" key="4">
    <source>
        <dbReference type="ARBA" id="ARBA00022502"/>
    </source>
</evidence>
<dbReference type="UniPathway" id="UPA00196"/>
<reference evidence="14" key="1">
    <citation type="submission" date="2014-03" db="EMBL/GenBank/DDBJ databases">
        <title>The Genome Sequence of Puccinia striiformis f. sp. tritici PST-78.</title>
        <authorList>
            <consortium name="The Broad Institute Genome Sequencing Platform"/>
            <person name="Cuomo C."/>
            <person name="Hulbert S."/>
            <person name="Chen X."/>
            <person name="Walker B."/>
            <person name="Young S.K."/>
            <person name="Zeng Q."/>
            <person name="Gargeya S."/>
            <person name="Fitzgerald M."/>
            <person name="Haas B."/>
            <person name="Abouelleil A."/>
            <person name="Alvarado L."/>
            <person name="Arachchi H.M."/>
            <person name="Berlin A.M."/>
            <person name="Chapman S.B."/>
            <person name="Goldberg J."/>
            <person name="Griggs A."/>
            <person name="Gujja S."/>
            <person name="Hansen M."/>
            <person name="Howarth C."/>
            <person name="Imamovic A."/>
            <person name="Larimer J."/>
            <person name="McCowan C."/>
            <person name="Montmayeur A."/>
            <person name="Murphy C."/>
            <person name="Neiman D."/>
            <person name="Pearson M."/>
            <person name="Priest M."/>
            <person name="Roberts A."/>
            <person name="Saif S."/>
            <person name="Shea T."/>
            <person name="Sisk P."/>
            <person name="Sykes S."/>
            <person name="Wortman J."/>
            <person name="Nusbaum C."/>
            <person name="Birren B."/>
        </authorList>
    </citation>
    <scope>NUCLEOTIDE SEQUENCE [LARGE SCALE GENOMIC DNA]</scope>
    <source>
        <strain evidence="14">race PST-78</strain>
    </source>
</reference>
<dbReference type="EMBL" id="AJIL01000016">
    <property type="protein sequence ID" value="KNF03746.1"/>
    <property type="molecule type" value="Genomic_DNA"/>
</dbReference>
<feature type="transmembrane region" description="Helical" evidence="12">
    <location>
        <begin position="28"/>
        <end position="46"/>
    </location>
</feature>
<dbReference type="PANTHER" id="PTHR21072">
    <property type="entry name" value="GPI TRANSAMIDASE COMPONENT PIG-S"/>
    <property type="match status" value="1"/>
</dbReference>
<accession>A0A0L0VWU6</accession>
<evidence type="ECO:0000313" key="13">
    <source>
        <dbReference type="EMBL" id="KNF03746.1"/>
    </source>
</evidence>
<evidence type="ECO:0000313" key="14">
    <source>
        <dbReference type="Proteomes" id="UP000054564"/>
    </source>
</evidence>